<feature type="signal peptide" evidence="1">
    <location>
        <begin position="1"/>
        <end position="25"/>
    </location>
</feature>
<evidence type="ECO:0000256" key="1">
    <source>
        <dbReference type="SAM" id="SignalP"/>
    </source>
</evidence>
<dbReference type="EMBL" id="CAJNOU010004537">
    <property type="protein sequence ID" value="CAF1445456.1"/>
    <property type="molecule type" value="Genomic_DNA"/>
</dbReference>
<reference evidence="3" key="1">
    <citation type="submission" date="2021-02" db="EMBL/GenBank/DDBJ databases">
        <authorList>
            <person name="Nowell W R."/>
        </authorList>
    </citation>
    <scope>NUCLEOTIDE SEQUENCE</scope>
</reference>
<accession>A0A818NC04</accession>
<feature type="chain" id="PRO_5036233731" evidence="1">
    <location>
        <begin position="26"/>
        <end position="103"/>
    </location>
</feature>
<sequence length="103" mass="11560">MTSGFFIHILLFLCVCSSLTSITNGLTSVPSTSNNNNNNNNKDLSFLHKYFGSSIPSQSNLLKEFSLNIQQRNVIMPRICYFARISGTGIYQKYCLPYNGIHS</sequence>
<dbReference type="AlphaFoldDB" id="A0A818NC04"/>
<protein>
    <submittedName>
        <fullName evidence="3">Uncharacterized protein</fullName>
    </submittedName>
</protein>
<gene>
    <name evidence="3" type="ORF">FNK824_LOCUS3510</name>
    <name evidence="2" type="ORF">SEV965_LOCUS33428</name>
</gene>
<keyword evidence="1" id="KW-0732">Signal</keyword>
<dbReference type="EMBL" id="CAJOBE010000239">
    <property type="protein sequence ID" value="CAF3602949.1"/>
    <property type="molecule type" value="Genomic_DNA"/>
</dbReference>
<dbReference type="Proteomes" id="UP000663874">
    <property type="component" value="Unassembled WGS sequence"/>
</dbReference>
<comment type="caution">
    <text evidence="3">The sequence shown here is derived from an EMBL/GenBank/DDBJ whole genome shotgun (WGS) entry which is preliminary data.</text>
</comment>
<evidence type="ECO:0000313" key="4">
    <source>
        <dbReference type="Proteomes" id="UP000663874"/>
    </source>
</evidence>
<evidence type="ECO:0000313" key="3">
    <source>
        <dbReference type="EMBL" id="CAF3602949.1"/>
    </source>
</evidence>
<proteinExistence type="predicted"/>
<name>A0A818NC04_9BILA</name>
<evidence type="ECO:0000313" key="2">
    <source>
        <dbReference type="EMBL" id="CAF1445456.1"/>
    </source>
</evidence>
<organism evidence="3 4">
    <name type="scientific">Rotaria sordida</name>
    <dbReference type="NCBI Taxonomy" id="392033"/>
    <lineage>
        <taxon>Eukaryota</taxon>
        <taxon>Metazoa</taxon>
        <taxon>Spiralia</taxon>
        <taxon>Gnathifera</taxon>
        <taxon>Rotifera</taxon>
        <taxon>Eurotatoria</taxon>
        <taxon>Bdelloidea</taxon>
        <taxon>Philodinida</taxon>
        <taxon>Philodinidae</taxon>
        <taxon>Rotaria</taxon>
    </lineage>
</organism>
<dbReference type="Proteomes" id="UP000663889">
    <property type="component" value="Unassembled WGS sequence"/>
</dbReference>